<evidence type="ECO:0000259" key="6">
    <source>
        <dbReference type="Pfam" id="PF13458"/>
    </source>
</evidence>
<proteinExistence type="inferred from homology"/>
<gene>
    <name evidence="7" type="ORF">IAA66_08345</name>
</gene>
<dbReference type="Gene3D" id="3.40.50.2300">
    <property type="match status" value="2"/>
</dbReference>
<keyword evidence="3 5" id="KW-0732">Signal</keyword>
<sequence>MKKVFCMLLSALLALGSVSALADDVITIGGLAPLSGAVAVYGTAVQQAADLYVEQVNANGGILGKQVQIEWLDTKGDVTEAINAYNRLYSEGVSALLGPVITATALAVADYAGQDGIPMMTATATNYDVTTPGNGYNIFRVCMLDPFQGQVMAVLAKENLGCSKVAILYDNADDYSTGVAAAFNERALELGMEVVAYEACTAADVDFKAQLTNIANAGPDAVLVPMYYGPVALIARQAREVGITVPLLGVDGWDGVLEQVEDASVLEGCYFVNHYSPADTSEKVVDFLAKFEEKYGATPNAFAALGYDAIAVLLNAIEAAGDPSDWEAINAALKATEFDGVTGQGLTFDDHGDPSKAGVINVIKDGAYELYDYIQP</sequence>
<dbReference type="EMBL" id="DVFI01000113">
    <property type="protein sequence ID" value="HIQ63575.1"/>
    <property type="molecule type" value="Genomic_DNA"/>
</dbReference>
<evidence type="ECO:0000256" key="4">
    <source>
        <dbReference type="ARBA" id="ARBA00022970"/>
    </source>
</evidence>
<reference evidence="7" key="2">
    <citation type="journal article" date="2021" name="PeerJ">
        <title>Extensive microbial diversity within the chicken gut microbiome revealed by metagenomics and culture.</title>
        <authorList>
            <person name="Gilroy R."/>
            <person name="Ravi A."/>
            <person name="Getino M."/>
            <person name="Pursley I."/>
            <person name="Horton D.L."/>
            <person name="Alikhan N.F."/>
            <person name="Baker D."/>
            <person name="Gharbi K."/>
            <person name="Hall N."/>
            <person name="Watson M."/>
            <person name="Adriaenssens E.M."/>
            <person name="Foster-Nyarko E."/>
            <person name="Jarju S."/>
            <person name="Secka A."/>
            <person name="Antonio M."/>
            <person name="Oren A."/>
            <person name="Chaudhuri R.R."/>
            <person name="La Ragione R."/>
            <person name="Hildebrand F."/>
            <person name="Pallen M.J."/>
        </authorList>
    </citation>
    <scope>NUCLEOTIDE SEQUENCE</scope>
    <source>
        <strain evidence="7">ChiHile30-977</strain>
    </source>
</reference>
<feature type="chain" id="PRO_5039198578" evidence="5">
    <location>
        <begin position="23"/>
        <end position="376"/>
    </location>
</feature>
<dbReference type="Pfam" id="PF13458">
    <property type="entry name" value="Peripla_BP_6"/>
    <property type="match status" value="1"/>
</dbReference>
<feature type="signal peptide" evidence="5">
    <location>
        <begin position="1"/>
        <end position="22"/>
    </location>
</feature>
<dbReference type="Proteomes" id="UP000886819">
    <property type="component" value="Unassembled WGS sequence"/>
</dbReference>
<dbReference type="GO" id="GO:0006865">
    <property type="term" value="P:amino acid transport"/>
    <property type="evidence" value="ECO:0007669"/>
    <property type="project" value="UniProtKB-KW"/>
</dbReference>
<dbReference type="CDD" id="cd06347">
    <property type="entry name" value="PBP1_ABC_LivK_ligand_binding-like"/>
    <property type="match status" value="1"/>
</dbReference>
<evidence type="ECO:0000256" key="2">
    <source>
        <dbReference type="ARBA" id="ARBA00022448"/>
    </source>
</evidence>
<evidence type="ECO:0000313" key="8">
    <source>
        <dbReference type="Proteomes" id="UP000886819"/>
    </source>
</evidence>
<dbReference type="PANTHER" id="PTHR30483:SF6">
    <property type="entry name" value="PERIPLASMIC BINDING PROTEIN OF ABC TRANSPORTER FOR NATURAL AMINO ACIDS"/>
    <property type="match status" value="1"/>
</dbReference>
<keyword evidence="4" id="KW-0029">Amino-acid transport</keyword>
<dbReference type="InterPro" id="IPR000709">
    <property type="entry name" value="Leu_Ile_Val-bd"/>
</dbReference>
<dbReference type="InterPro" id="IPR028082">
    <property type="entry name" value="Peripla_BP_I"/>
</dbReference>
<feature type="domain" description="Leucine-binding protein" evidence="6">
    <location>
        <begin position="26"/>
        <end position="358"/>
    </location>
</feature>
<comment type="caution">
    <text evidence="7">The sequence shown here is derived from an EMBL/GenBank/DDBJ whole genome shotgun (WGS) entry which is preliminary data.</text>
</comment>
<evidence type="ECO:0000256" key="5">
    <source>
        <dbReference type="SAM" id="SignalP"/>
    </source>
</evidence>
<dbReference type="PRINTS" id="PR00337">
    <property type="entry name" value="LEUILEVALBP"/>
</dbReference>
<keyword evidence="2" id="KW-0813">Transport</keyword>
<dbReference type="InterPro" id="IPR028081">
    <property type="entry name" value="Leu-bd"/>
</dbReference>
<name>A0A9D1CJ96_9FIRM</name>
<dbReference type="SUPFAM" id="SSF53822">
    <property type="entry name" value="Periplasmic binding protein-like I"/>
    <property type="match status" value="1"/>
</dbReference>
<organism evidence="7 8">
    <name type="scientific">Candidatus Avichristensenella intestinipullorum</name>
    <dbReference type="NCBI Taxonomy" id="2840693"/>
    <lineage>
        <taxon>Bacteria</taxon>
        <taxon>Bacillati</taxon>
        <taxon>Bacillota</taxon>
        <taxon>Clostridia</taxon>
        <taxon>Candidatus Avichristensenella</taxon>
    </lineage>
</organism>
<evidence type="ECO:0000313" key="7">
    <source>
        <dbReference type="EMBL" id="HIQ63575.1"/>
    </source>
</evidence>
<comment type="similarity">
    <text evidence="1">Belongs to the leucine-binding protein family.</text>
</comment>
<evidence type="ECO:0000256" key="3">
    <source>
        <dbReference type="ARBA" id="ARBA00022729"/>
    </source>
</evidence>
<dbReference type="PANTHER" id="PTHR30483">
    <property type="entry name" value="LEUCINE-SPECIFIC-BINDING PROTEIN"/>
    <property type="match status" value="1"/>
</dbReference>
<dbReference type="InterPro" id="IPR051010">
    <property type="entry name" value="BCAA_transport"/>
</dbReference>
<reference evidence="7" key="1">
    <citation type="submission" date="2020-10" db="EMBL/GenBank/DDBJ databases">
        <authorList>
            <person name="Gilroy R."/>
        </authorList>
    </citation>
    <scope>NUCLEOTIDE SEQUENCE</scope>
    <source>
        <strain evidence="7">ChiHile30-977</strain>
    </source>
</reference>
<dbReference type="AlphaFoldDB" id="A0A9D1CJ96"/>
<evidence type="ECO:0000256" key="1">
    <source>
        <dbReference type="ARBA" id="ARBA00010062"/>
    </source>
</evidence>
<accession>A0A9D1CJ96</accession>
<protein>
    <submittedName>
        <fullName evidence="7">ABC transporter substrate-binding protein</fullName>
    </submittedName>
</protein>